<dbReference type="InterPro" id="IPR052741">
    <property type="entry name" value="Mitochondrial_HTD2"/>
</dbReference>
<evidence type="ECO:0000313" key="2">
    <source>
        <dbReference type="EMBL" id="NIA69064.1"/>
    </source>
</evidence>
<gene>
    <name evidence="2" type="ORF">HBA54_10720</name>
</gene>
<reference evidence="2" key="1">
    <citation type="submission" date="2020-03" db="EMBL/GenBank/DDBJ databases">
        <title>Genome of Pelagibius litoralis DSM 21314T.</title>
        <authorList>
            <person name="Wang G."/>
        </authorList>
    </citation>
    <scope>NUCLEOTIDE SEQUENCE</scope>
    <source>
        <strain evidence="2">DSM 21314</strain>
    </source>
</reference>
<comment type="caution">
    <text evidence="2">The sequence shown here is derived from an EMBL/GenBank/DDBJ whole genome shotgun (WGS) entry which is preliminary data.</text>
</comment>
<dbReference type="GO" id="GO:0019171">
    <property type="term" value="F:(3R)-hydroxyacyl-[acyl-carrier-protein] dehydratase activity"/>
    <property type="evidence" value="ECO:0007669"/>
    <property type="project" value="TreeGrafter"/>
</dbReference>
<dbReference type="Pfam" id="PF13452">
    <property type="entry name" value="FAS1_DH_region"/>
    <property type="match status" value="1"/>
</dbReference>
<protein>
    <submittedName>
        <fullName evidence="2">Acyl-CoA dehydrogenase</fullName>
    </submittedName>
</protein>
<sequence length="284" mass="30945">MSGTNDDWSDWVGRQEEACDSLDLNRARALQATLDDSGAVLEPGAALPPLWHWAYFWSLASTAGLGPDGHAARGEFLPPIDLPRRMWAGSRVVFPKPLAIGSDITRRSTIKSVAQKIGRSGPLAFVTVEHVLDDGAGLCVVEEHDIVYREAAAKGAALPPGKPAPADGAWVQNVSPSPVLLFRYSALTFNGHRIHYDQPYTTQEEGYPGLIVHGPLLATLMVGLVRREEPAARVTRFAFRALRPIFDTRPFTVCGAPDGRSNRADLWVTDHDGFLAMQGEVDWA</sequence>
<dbReference type="EMBL" id="JAAQPH010000007">
    <property type="protein sequence ID" value="NIA69064.1"/>
    <property type="molecule type" value="Genomic_DNA"/>
</dbReference>
<keyword evidence="3" id="KW-1185">Reference proteome</keyword>
<dbReference type="InterPro" id="IPR029069">
    <property type="entry name" value="HotDog_dom_sf"/>
</dbReference>
<evidence type="ECO:0000313" key="3">
    <source>
        <dbReference type="Proteomes" id="UP000761264"/>
    </source>
</evidence>
<feature type="domain" description="FAS1-like dehydratase" evidence="1">
    <location>
        <begin position="68"/>
        <end position="142"/>
    </location>
</feature>
<dbReference type="SUPFAM" id="SSF54637">
    <property type="entry name" value="Thioesterase/thiol ester dehydrase-isomerase"/>
    <property type="match status" value="1"/>
</dbReference>
<dbReference type="Gene3D" id="3.10.129.10">
    <property type="entry name" value="Hotdog Thioesterase"/>
    <property type="match status" value="1"/>
</dbReference>
<organism evidence="2 3">
    <name type="scientific">Pelagibius litoralis</name>
    <dbReference type="NCBI Taxonomy" id="374515"/>
    <lineage>
        <taxon>Bacteria</taxon>
        <taxon>Pseudomonadati</taxon>
        <taxon>Pseudomonadota</taxon>
        <taxon>Alphaproteobacteria</taxon>
        <taxon>Rhodospirillales</taxon>
        <taxon>Rhodovibrionaceae</taxon>
        <taxon>Pelagibius</taxon>
    </lineage>
</organism>
<evidence type="ECO:0000259" key="1">
    <source>
        <dbReference type="Pfam" id="PF13452"/>
    </source>
</evidence>
<dbReference type="PANTHER" id="PTHR28152">
    <property type="entry name" value="HYDROXYACYL-THIOESTER DEHYDRATASE TYPE 2, MITOCHONDRIAL"/>
    <property type="match status" value="1"/>
</dbReference>
<dbReference type="InterPro" id="IPR039569">
    <property type="entry name" value="FAS1-like_DH_region"/>
</dbReference>
<accession>A0A967EW25</accession>
<proteinExistence type="predicted"/>
<name>A0A967EW25_9PROT</name>
<dbReference type="RefSeq" id="WP_167224289.1">
    <property type="nucleotide sequence ID" value="NZ_JAAQPH010000007.1"/>
</dbReference>
<dbReference type="PANTHER" id="PTHR28152:SF1">
    <property type="entry name" value="HYDROXYACYL-THIOESTER DEHYDRATASE TYPE 2, MITOCHONDRIAL"/>
    <property type="match status" value="1"/>
</dbReference>
<dbReference type="AlphaFoldDB" id="A0A967EW25"/>
<dbReference type="Proteomes" id="UP000761264">
    <property type="component" value="Unassembled WGS sequence"/>
</dbReference>